<evidence type="ECO:0000256" key="1">
    <source>
        <dbReference type="ARBA" id="ARBA00022679"/>
    </source>
</evidence>
<dbReference type="AlphaFoldDB" id="A0A843VSQ9"/>
<dbReference type="GO" id="GO:0007165">
    <property type="term" value="P:signal transduction"/>
    <property type="evidence" value="ECO:0007669"/>
    <property type="project" value="TreeGrafter"/>
</dbReference>
<evidence type="ECO:0000313" key="8">
    <source>
        <dbReference type="EMBL" id="MQL98046.1"/>
    </source>
</evidence>
<keyword evidence="6" id="KW-0723">Serine/threonine-protein kinase</keyword>
<dbReference type="CDD" id="cd06606">
    <property type="entry name" value="STKc_MAPKKK"/>
    <property type="match status" value="1"/>
</dbReference>
<dbReference type="InterPro" id="IPR011009">
    <property type="entry name" value="Kinase-like_dom_sf"/>
</dbReference>
<dbReference type="Proteomes" id="UP000652761">
    <property type="component" value="Unassembled WGS sequence"/>
</dbReference>
<keyword evidence="2 5" id="KW-0547">Nucleotide-binding</keyword>
<reference evidence="8" key="1">
    <citation type="submission" date="2017-07" db="EMBL/GenBank/DDBJ databases">
        <title>Taro Niue Genome Assembly and Annotation.</title>
        <authorList>
            <person name="Atibalentja N."/>
            <person name="Keating K."/>
            <person name="Fields C.J."/>
        </authorList>
    </citation>
    <scope>NUCLEOTIDE SEQUENCE</scope>
    <source>
        <strain evidence="8">Niue_2</strain>
        <tissue evidence="8">Leaf</tissue>
    </source>
</reference>
<dbReference type="EMBL" id="NMUH01002131">
    <property type="protein sequence ID" value="MQL98046.1"/>
    <property type="molecule type" value="Genomic_DNA"/>
</dbReference>
<proteinExistence type="inferred from homology"/>
<accession>A0A843VSQ9</accession>
<keyword evidence="3" id="KW-0418">Kinase</keyword>
<comment type="caution">
    <text evidence="8">The sequence shown here is derived from an EMBL/GenBank/DDBJ whole genome shotgun (WGS) entry which is preliminary data.</text>
</comment>
<name>A0A843VSQ9_COLES</name>
<dbReference type="Pfam" id="PF00069">
    <property type="entry name" value="Pkinase"/>
    <property type="match status" value="1"/>
</dbReference>
<dbReference type="PANTHER" id="PTHR48011">
    <property type="entry name" value="CCR4-NOT TRANSCRIPTIONAL COMPLEX SUBUNIT CAF120-RELATED"/>
    <property type="match status" value="1"/>
</dbReference>
<sequence>MGSGVHGWVRGRVLGRGATASVFLAARATNPAGAEMFAVKSAELSRSATLQREGRILSSLCSPHVVSCFGSDVTAEPDGFVVYNLFMEYVPGGTLSEAAKWCGGLDERRMRLYARGILGGLAYLHSAGVAHCDVKGQNVLLGEGGAYVKLADLGCARWVGGGDEDGGRWPIGGTPLYMAPEVARGEEQGTEADIWALGCTVIEMATGRLPWSDVADPVAAIHRICFSADVPDFPCNVSDAAQDFLGRCLKRDPRERWTAEQLLKHPFVNCTEEFAARRLPESKKISSPKSTLDQLFWDSWTEKEEEAEEERAQPLVEECHPQAQRHRLRQLASSSSSLIPPAADSTWCDDCWFTVRDGAEVGGLGVGPSVSPAAVCSKDDRIAVAIEEPSTGAAWSAGKRVDCCGGGEESAEGRGYCGVVTTVEDFLLPNPPCEHFISDNNPTRTCTSQFDEDEGDFSLAHAQICCNQIPKRLMLSITMMMTMIW</sequence>
<dbReference type="InterPro" id="IPR008271">
    <property type="entry name" value="Ser/Thr_kinase_AS"/>
</dbReference>
<dbReference type="SUPFAM" id="SSF56112">
    <property type="entry name" value="Protein kinase-like (PK-like)"/>
    <property type="match status" value="1"/>
</dbReference>
<gene>
    <name evidence="8" type="ORF">Taro_030747</name>
</gene>
<dbReference type="PROSITE" id="PS00107">
    <property type="entry name" value="PROTEIN_KINASE_ATP"/>
    <property type="match status" value="1"/>
</dbReference>
<dbReference type="PANTHER" id="PTHR48011:SF4">
    <property type="entry name" value="MITOGEN-ACTIVATED PROTEIN KINASE KINASE KINASE 19"/>
    <property type="match status" value="1"/>
</dbReference>
<dbReference type="SMART" id="SM00220">
    <property type="entry name" value="S_TKc"/>
    <property type="match status" value="1"/>
</dbReference>
<evidence type="ECO:0000259" key="7">
    <source>
        <dbReference type="PROSITE" id="PS50011"/>
    </source>
</evidence>
<evidence type="ECO:0000256" key="5">
    <source>
        <dbReference type="PROSITE-ProRule" id="PRU10141"/>
    </source>
</evidence>
<dbReference type="InterPro" id="IPR017441">
    <property type="entry name" value="Protein_kinase_ATP_BS"/>
</dbReference>
<feature type="binding site" evidence="5">
    <location>
        <position position="40"/>
    </location>
    <ligand>
        <name>ATP</name>
        <dbReference type="ChEBI" id="CHEBI:30616"/>
    </ligand>
</feature>
<dbReference type="GO" id="GO:0004674">
    <property type="term" value="F:protein serine/threonine kinase activity"/>
    <property type="evidence" value="ECO:0007669"/>
    <property type="project" value="UniProtKB-KW"/>
</dbReference>
<keyword evidence="9" id="KW-1185">Reference proteome</keyword>
<evidence type="ECO:0000313" key="9">
    <source>
        <dbReference type="Proteomes" id="UP000652761"/>
    </source>
</evidence>
<organism evidence="8 9">
    <name type="scientific">Colocasia esculenta</name>
    <name type="common">Wild taro</name>
    <name type="synonym">Arum esculentum</name>
    <dbReference type="NCBI Taxonomy" id="4460"/>
    <lineage>
        <taxon>Eukaryota</taxon>
        <taxon>Viridiplantae</taxon>
        <taxon>Streptophyta</taxon>
        <taxon>Embryophyta</taxon>
        <taxon>Tracheophyta</taxon>
        <taxon>Spermatophyta</taxon>
        <taxon>Magnoliopsida</taxon>
        <taxon>Liliopsida</taxon>
        <taxon>Araceae</taxon>
        <taxon>Aroideae</taxon>
        <taxon>Colocasieae</taxon>
        <taxon>Colocasia</taxon>
    </lineage>
</organism>
<keyword evidence="1" id="KW-0808">Transferase</keyword>
<evidence type="ECO:0000256" key="6">
    <source>
        <dbReference type="RuleBase" id="RU000304"/>
    </source>
</evidence>
<dbReference type="GO" id="GO:0005524">
    <property type="term" value="F:ATP binding"/>
    <property type="evidence" value="ECO:0007669"/>
    <property type="project" value="UniProtKB-UniRule"/>
</dbReference>
<comment type="similarity">
    <text evidence="6">Belongs to the protein kinase superfamily.</text>
</comment>
<dbReference type="PROSITE" id="PS00108">
    <property type="entry name" value="PROTEIN_KINASE_ST"/>
    <property type="match status" value="1"/>
</dbReference>
<evidence type="ECO:0000256" key="3">
    <source>
        <dbReference type="ARBA" id="ARBA00022777"/>
    </source>
</evidence>
<dbReference type="InterPro" id="IPR000719">
    <property type="entry name" value="Prot_kinase_dom"/>
</dbReference>
<dbReference type="Gene3D" id="1.10.510.10">
    <property type="entry name" value="Transferase(Phosphotransferase) domain 1"/>
    <property type="match status" value="1"/>
</dbReference>
<dbReference type="InterPro" id="IPR052751">
    <property type="entry name" value="Plant_MAPKKK"/>
</dbReference>
<evidence type="ECO:0000256" key="2">
    <source>
        <dbReference type="ARBA" id="ARBA00022741"/>
    </source>
</evidence>
<dbReference type="PROSITE" id="PS50011">
    <property type="entry name" value="PROTEIN_KINASE_DOM"/>
    <property type="match status" value="1"/>
</dbReference>
<feature type="domain" description="Protein kinase" evidence="7">
    <location>
        <begin position="8"/>
        <end position="268"/>
    </location>
</feature>
<evidence type="ECO:0000256" key="4">
    <source>
        <dbReference type="ARBA" id="ARBA00022840"/>
    </source>
</evidence>
<protein>
    <recommendedName>
        <fullName evidence="7">Protein kinase domain-containing protein</fullName>
    </recommendedName>
</protein>
<keyword evidence="4 5" id="KW-0067">ATP-binding</keyword>
<dbReference type="OrthoDB" id="275301at2759"/>